<dbReference type="Gene3D" id="3.10.490.10">
    <property type="entry name" value="Gamma-glutamyl cyclotransferase-like"/>
    <property type="match status" value="1"/>
</dbReference>
<dbReference type="CDD" id="cd06661">
    <property type="entry name" value="GGCT_like"/>
    <property type="match status" value="1"/>
</dbReference>
<reference evidence="8" key="3">
    <citation type="submission" date="2025-09" db="UniProtKB">
        <authorList>
            <consortium name="Ensembl"/>
        </authorList>
    </citation>
    <scope>IDENTIFICATION</scope>
</reference>
<comment type="function">
    <text evidence="4">May contribute to degradation of proteins cross-linked by transglutaminases by degrading the cross-link between a lysine and a glutamic acid residue. Catalyzes the formation of 5-oxo-L-proline from L-gamma-glutamyl-L-epsilon-lysine.</text>
</comment>
<feature type="active site" description="Proton acceptor" evidence="5">
    <location>
        <position position="127"/>
    </location>
</feature>
<dbReference type="InterPro" id="IPR013024">
    <property type="entry name" value="GGCT-like"/>
</dbReference>
<gene>
    <name evidence="8" type="primary">LOC115433779</name>
</gene>
<reference evidence="8" key="2">
    <citation type="submission" date="2025-08" db="UniProtKB">
        <authorList>
            <consortium name="Ensembl"/>
        </authorList>
    </citation>
    <scope>IDENTIFICATION</scope>
</reference>
<dbReference type="Proteomes" id="UP000472271">
    <property type="component" value="Chromosome 2"/>
</dbReference>
<dbReference type="GeneID" id="115433779"/>
<dbReference type="GO" id="GO:0005829">
    <property type="term" value="C:cytosol"/>
    <property type="evidence" value="ECO:0007669"/>
    <property type="project" value="TreeGrafter"/>
</dbReference>
<dbReference type="GO" id="GO:0042219">
    <property type="term" value="P:modified amino acid catabolic process"/>
    <property type="evidence" value="ECO:0007669"/>
    <property type="project" value="UniProtKB-UniRule"/>
</dbReference>
<evidence type="ECO:0000313" key="8">
    <source>
        <dbReference type="Ensembl" id="ENSSORP00005048162.1"/>
    </source>
</evidence>
<dbReference type="InterPro" id="IPR009288">
    <property type="entry name" value="AIG2-like_dom"/>
</dbReference>
<reference evidence="8" key="1">
    <citation type="submission" date="2019-06" db="EMBL/GenBank/DDBJ databases">
        <authorList>
            <consortium name="Wellcome Sanger Institute Data Sharing"/>
        </authorList>
    </citation>
    <scope>NUCLEOTIDE SEQUENCE [LARGE SCALE GENOMIC DNA]</scope>
</reference>
<dbReference type="InParanoid" id="A0A673C5K7"/>
<keyword evidence="9" id="KW-1185">Reference proteome</keyword>
<evidence type="ECO:0000259" key="7">
    <source>
        <dbReference type="Pfam" id="PF06094"/>
    </source>
</evidence>
<protein>
    <recommendedName>
        <fullName evidence="6">Gamma-glutamylaminecyclotransferase</fullName>
        <ecNumber evidence="6">4.3.2.8</ecNumber>
    </recommendedName>
</protein>
<proteinExistence type="inferred from homology"/>
<dbReference type="OrthoDB" id="113620at2759"/>
<dbReference type="EC" id="4.3.2.8" evidence="6"/>
<evidence type="ECO:0000256" key="1">
    <source>
        <dbReference type="ARBA" id="ARBA00001684"/>
    </source>
</evidence>
<dbReference type="PANTHER" id="PTHR12510">
    <property type="entry name" value="TROPONIN C-AKIN-1 PROTEIN"/>
    <property type="match status" value="1"/>
</dbReference>
<evidence type="ECO:0000256" key="5">
    <source>
        <dbReference type="PIRSR" id="PIRSR639126-1"/>
    </source>
</evidence>
<organism evidence="8 9">
    <name type="scientific">Sphaeramia orbicularis</name>
    <name type="common">orbiculate cardinalfish</name>
    <dbReference type="NCBI Taxonomy" id="375764"/>
    <lineage>
        <taxon>Eukaryota</taxon>
        <taxon>Metazoa</taxon>
        <taxon>Chordata</taxon>
        <taxon>Craniata</taxon>
        <taxon>Vertebrata</taxon>
        <taxon>Euteleostomi</taxon>
        <taxon>Actinopterygii</taxon>
        <taxon>Neopterygii</taxon>
        <taxon>Teleostei</taxon>
        <taxon>Neoteleostei</taxon>
        <taxon>Acanthomorphata</taxon>
        <taxon>Gobiaria</taxon>
        <taxon>Kurtiformes</taxon>
        <taxon>Apogonoidei</taxon>
        <taxon>Apogonidae</taxon>
        <taxon>Apogoninae</taxon>
        <taxon>Sphaeramia</taxon>
    </lineage>
</organism>
<dbReference type="PANTHER" id="PTHR12510:SF4">
    <property type="entry name" value="GAMMA-GLUTAMYLAMINECYCLOTRANSFERASE"/>
    <property type="match status" value="1"/>
</dbReference>
<dbReference type="InterPro" id="IPR036568">
    <property type="entry name" value="GGCT-like_sf"/>
</dbReference>
<dbReference type="RefSeq" id="XP_030011134.1">
    <property type="nucleotide sequence ID" value="XM_030155274.1"/>
</dbReference>
<dbReference type="Pfam" id="PF06094">
    <property type="entry name" value="GGACT"/>
    <property type="match status" value="1"/>
</dbReference>
<comment type="catalytic activity">
    <reaction evidence="1 6">
        <text>epsilon-(gamma-L-glutamyl)-L-lysine = 5-oxo-L-proline + L-lysine</text>
        <dbReference type="Rhea" id="RHEA:16961"/>
        <dbReference type="ChEBI" id="CHEBI:32551"/>
        <dbReference type="ChEBI" id="CHEBI:58402"/>
        <dbReference type="ChEBI" id="CHEBI:133752"/>
        <dbReference type="EC" id="4.3.2.8"/>
    </reaction>
</comment>
<dbReference type="SUPFAM" id="SSF110857">
    <property type="entry name" value="Gamma-glutamyl cyclotransferase-like"/>
    <property type="match status" value="1"/>
</dbReference>
<dbReference type="GO" id="GO:0061929">
    <property type="term" value="F:gamma-glutamylaminecyclotransferase activity"/>
    <property type="evidence" value="ECO:0007669"/>
    <property type="project" value="UniProtKB-UniRule"/>
</dbReference>
<evidence type="ECO:0000313" key="9">
    <source>
        <dbReference type="Proteomes" id="UP000472271"/>
    </source>
</evidence>
<accession>A0A673C5K7</accession>
<dbReference type="Ensembl" id="ENSSORT00005049351.1">
    <property type="protein sequence ID" value="ENSSORP00005048162.1"/>
    <property type="gene ID" value="ENSSORG00005021986.1"/>
</dbReference>
<dbReference type="FunCoup" id="A0A673C5K7">
    <property type="interactions" value="248"/>
</dbReference>
<sequence length="201" mass="23080">MRVTVIPAALYPRHFPVGYNRIFKYPIVDIFSFFSGAAEFTSPDQMTCVFVYGTLKKGQPNYYRMFDTTNGKAEFLASARTTERYPLVIATKYNIPFLLNIPGQGNQVHGEIYKVDEQMLKFLDDFEGVPEMYQRTLVKLEVKEWVGPAEGETPTPGSITEAFIYSTTTYDSDCLSLPMYENYDSYGKHGLEYDLKEIEDR</sequence>
<feature type="domain" description="Gamma-glutamylcyclotransferase AIG2-like" evidence="7">
    <location>
        <begin position="49"/>
        <end position="183"/>
    </location>
</feature>
<dbReference type="AlphaFoldDB" id="A0A673C5K7"/>
<evidence type="ECO:0000256" key="6">
    <source>
        <dbReference type="RuleBase" id="RU367036"/>
    </source>
</evidence>
<name>A0A673C5K7_9TELE</name>
<comment type="similarity">
    <text evidence="2 6">Belongs to the gamma-glutamylcyclotransferase family.</text>
</comment>
<dbReference type="FunFam" id="3.10.490.10:FF:000008">
    <property type="entry name" value="Gamma-glutamylaminecyclotransferase A"/>
    <property type="match status" value="1"/>
</dbReference>
<dbReference type="InterPro" id="IPR039126">
    <property type="entry name" value="GGACT"/>
</dbReference>
<keyword evidence="3 6" id="KW-0456">Lyase</keyword>
<evidence type="ECO:0000256" key="2">
    <source>
        <dbReference type="ARBA" id="ARBA00008861"/>
    </source>
</evidence>
<evidence type="ECO:0000256" key="4">
    <source>
        <dbReference type="ARBA" id="ARBA00057733"/>
    </source>
</evidence>
<evidence type="ECO:0000256" key="3">
    <source>
        <dbReference type="ARBA" id="ARBA00023239"/>
    </source>
</evidence>